<proteinExistence type="predicted"/>
<dbReference type="GO" id="GO:0003677">
    <property type="term" value="F:DNA binding"/>
    <property type="evidence" value="ECO:0007669"/>
    <property type="project" value="UniProtKB-KW"/>
</dbReference>
<dbReference type="InterPro" id="IPR013432">
    <property type="entry name" value="Doc_partner"/>
</dbReference>
<dbReference type="EMBL" id="JAUZEE010000006">
    <property type="protein sequence ID" value="MDP4301510.1"/>
    <property type="molecule type" value="Genomic_DNA"/>
</dbReference>
<name>A0ABT9G4U8_LEPDI</name>
<dbReference type="RefSeq" id="WP_305750061.1">
    <property type="nucleotide sequence ID" value="NZ_JAUZEE010000006.1"/>
</dbReference>
<evidence type="ECO:0000259" key="1">
    <source>
        <dbReference type="SMART" id="SM00966"/>
    </source>
</evidence>
<accession>A0ABT9G4U8</accession>
<dbReference type="SMART" id="SM00966">
    <property type="entry name" value="SpoVT_AbrB"/>
    <property type="match status" value="1"/>
</dbReference>
<dbReference type="InterPro" id="IPR007159">
    <property type="entry name" value="SpoVT-AbrB_dom"/>
</dbReference>
<dbReference type="Proteomes" id="UP001235760">
    <property type="component" value="Unassembled WGS sequence"/>
</dbReference>
<dbReference type="NCBIfam" id="TIGR02609">
    <property type="entry name" value="doc_partner"/>
    <property type="match status" value="1"/>
</dbReference>
<gene>
    <name evidence="2" type="ORF">Q8X39_12745</name>
</gene>
<dbReference type="SUPFAM" id="SSF89447">
    <property type="entry name" value="AbrB/MazE/MraZ-like"/>
    <property type="match status" value="1"/>
</dbReference>
<dbReference type="Gene3D" id="2.10.260.10">
    <property type="match status" value="1"/>
</dbReference>
<evidence type="ECO:0000313" key="2">
    <source>
        <dbReference type="EMBL" id="MDP4301510.1"/>
    </source>
</evidence>
<protein>
    <submittedName>
        <fullName evidence="2">AbrB/MazE/SpoVT family DNA-binding domain-containing protein</fullName>
    </submittedName>
</protein>
<evidence type="ECO:0000313" key="3">
    <source>
        <dbReference type="Proteomes" id="UP001235760"/>
    </source>
</evidence>
<keyword evidence="2" id="KW-0238">DNA-binding</keyword>
<organism evidence="2 3">
    <name type="scientific">Leptothrix discophora</name>
    <dbReference type="NCBI Taxonomy" id="89"/>
    <lineage>
        <taxon>Bacteria</taxon>
        <taxon>Pseudomonadati</taxon>
        <taxon>Pseudomonadota</taxon>
        <taxon>Betaproteobacteria</taxon>
        <taxon>Burkholderiales</taxon>
        <taxon>Sphaerotilaceae</taxon>
        <taxon>Leptothrix</taxon>
    </lineage>
</organism>
<dbReference type="Pfam" id="PF04014">
    <property type="entry name" value="MazE_antitoxin"/>
    <property type="match status" value="1"/>
</dbReference>
<keyword evidence="3" id="KW-1185">Reference proteome</keyword>
<dbReference type="InterPro" id="IPR037914">
    <property type="entry name" value="SpoVT-AbrB_sf"/>
</dbReference>
<sequence>MHALKLTQIGNSVGVILPKEMLARLKLEKGDTVHLTETPDGFMLTPYDPAFEEQLALGREFMREYRDTFRALAK</sequence>
<reference evidence="2 3" key="1">
    <citation type="submission" date="2023-08" db="EMBL/GenBank/DDBJ databases">
        <authorList>
            <person name="Roldan D.M."/>
            <person name="Menes R.J."/>
        </authorList>
    </citation>
    <scope>NUCLEOTIDE SEQUENCE [LARGE SCALE GENOMIC DNA]</scope>
    <source>
        <strain evidence="2 3">CCM 2812</strain>
    </source>
</reference>
<comment type="caution">
    <text evidence="2">The sequence shown here is derived from an EMBL/GenBank/DDBJ whole genome shotgun (WGS) entry which is preliminary data.</text>
</comment>
<feature type="domain" description="SpoVT-AbrB" evidence="1">
    <location>
        <begin position="7"/>
        <end position="52"/>
    </location>
</feature>